<dbReference type="GO" id="GO:0016757">
    <property type="term" value="F:glycosyltransferase activity"/>
    <property type="evidence" value="ECO:0007669"/>
    <property type="project" value="UniProtKB-KW"/>
</dbReference>
<reference evidence="2 3" key="1">
    <citation type="submission" date="2014-02" db="EMBL/GenBank/DDBJ databases">
        <title>The genome sequence of Colletotrichum nymphaeae SA-01.</title>
        <authorList>
            <person name="Baroncelli R."/>
            <person name="Thon M.R."/>
        </authorList>
    </citation>
    <scope>NUCLEOTIDE SEQUENCE [LARGE SCALE GENOMIC DNA]</scope>
    <source>
        <strain evidence="2 3">SA-01</strain>
    </source>
</reference>
<name>A0A135SPP8_9PEZI</name>
<dbReference type="Proteomes" id="UP000070054">
    <property type="component" value="Unassembled WGS sequence"/>
</dbReference>
<sequence>PAPLTVLTFLRTSYARIYPEQAATSAPIASLASASLSSSSSSSSTTKQSQGNELFALFLTPCHSTPWRSHLLHPALRARALTCEPPLHTKPDSPEREAYRDEADRFYDDPQLFMATELWPAAESRSSPDSDSDSDSEPAAAAASSSSSAPPEDIPRYIIGFEGIEPWLHDFFSSPQGAGHNLGVSPKRVWSGWNGFFNEDARRRGKLVVWDTGLYTTVS</sequence>
<organism evidence="2 3">
    <name type="scientific">Colletotrichum nymphaeae SA-01</name>
    <dbReference type="NCBI Taxonomy" id="1460502"/>
    <lineage>
        <taxon>Eukaryota</taxon>
        <taxon>Fungi</taxon>
        <taxon>Dikarya</taxon>
        <taxon>Ascomycota</taxon>
        <taxon>Pezizomycotina</taxon>
        <taxon>Sordariomycetes</taxon>
        <taxon>Hypocreomycetidae</taxon>
        <taxon>Glomerellales</taxon>
        <taxon>Glomerellaceae</taxon>
        <taxon>Colletotrichum</taxon>
        <taxon>Colletotrichum acutatum species complex</taxon>
    </lineage>
</organism>
<dbReference type="AlphaFoldDB" id="A0A135SPP8"/>
<comment type="caution">
    <text evidence="2">The sequence shown here is derived from an EMBL/GenBank/DDBJ whole genome shotgun (WGS) entry which is preliminary data.</text>
</comment>
<evidence type="ECO:0000313" key="3">
    <source>
        <dbReference type="Proteomes" id="UP000070054"/>
    </source>
</evidence>
<keyword evidence="2" id="KW-0328">Glycosyltransferase</keyword>
<proteinExistence type="predicted"/>
<evidence type="ECO:0000256" key="1">
    <source>
        <dbReference type="SAM" id="MobiDB-lite"/>
    </source>
</evidence>
<keyword evidence="3" id="KW-1185">Reference proteome</keyword>
<feature type="region of interest" description="Disordered" evidence="1">
    <location>
        <begin position="123"/>
        <end position="153"/>
    </location>
</feature>
<accession>A0A135SPP8</accession>
<gene>
    <name evidence="2" type="ORF">CNYM01_08805</name>
</gene>
<protein>
    <submittedName>
        <fullName evidence="2">Alg9-like mannosyltransferase</fullName>
    </submittedName>
</protein>
<feature type="compositionally biased region" description="Low complexity" evidence="1">
    <location>
        <begin position="137"/>
        <end position="151"/>
    </location>
</feature>
<evidence type="ECO:0000313" key="2">
    <source>
        <dbReference type="EMBL" id="KXH37862.1"/>
    </source>
</evidence>
<keyword evidence="2" id="KW-0808">Transferase</keyword>
<feature type="non-terminal residue" evidence="2">
    <location>
        <position position="1"/>
    </location>
</feature>
<dbReference type="EMBL" id="JEMN01001420">
    <property type="protein sequence ID" value="KXH37862.1"/>
    <property type="molecule type" value="Genomic_DNA"/>
</dbReference>